<evidence type="ECO:0000256" key="4">
    <source>
        <dbReference type="ARBA" id="ARBA00022692"/>
    </source>
</evidence>
<keyword evidence="10 16" id="KW-0472">Membrane</keyword>
<dbReference type="InterPro" id="IPR023828">
    <property type="entry name" value="Peptidase_S8_Ser-AS"/>
</dbReference>
<evidence type="ECO:0000256" key="5">
    <source>
        <dbReference type="ARBA" id="ARBA00022729"/>
    </source>
</evidence>
<dbReference type="GO" id="GO:0016485">
    <property type="term" value="P:protein processing"/>
    <property type="evidence" value="ECO:0007669"/>
    <property type="project" value="TreeGrafter"/>
</dbReference>
<comment type="subcellular location">
    <subcellularLocation>
        <location evidence="1">Membrane</location>
    </subcellularLocation>
</comment>
<evidence type="ECO:0000313" key="20">
    <source>
        <dbReference type="Proteomes" id="UP000654370"/>
    </source>
</evidence>
<feature type="compositionally biased region" description="Basic and acidic residues" evidence="15">
    <location>
        <begin position="806"/>
        <end position="821"/>
    </location>
</feature>
<dbReference type="PANTHER" id="PTHR42884">
    <property type="entry name" value="PROPROTEIN CONVERTASE SUBTILISIN/KEXIN-RELATED"/>
    <property type="match status" value="1"/>
</dbReference>
<accession>A0A8H7Q144</accession>
<keyword evidence="12" id="KW-0325">Glycoprotein</keyword>
<feature type="active site" description="Charge relay system" evidence="13 14">
    <location>
        <position position="427"/>
    </location>
</feature>
<comment type="caution">
    <text evidence="19">The sequence shown here is derived from an EMBL/GenBank/DDBJ whole genome shotgun (WGS) entry which is preliminary data.</text>
</comment>
<dbReference type="GO" id="GO:0005802">
    <property type="term" value="C:trans-Golgi network"/>
    <property type="evidence" value="ECO:0007669"/>
    <property type="project" value="TreeGrafter"/>
</dbReference>
<dbReference type="Proteomes" id="UP000654370">
    <property type="component" value="Unassembled WGS sequence"/>
</dbReference>
<feature type="compositionally biased region" description="Acidic residues" evidence="15">
    <location>
        <begin position="787"/>
        <end position="805"/>
    </location>
</feature>
<feature type="compositionally biased region" description="Polar residues" evidence="15">
    <location>
        <begin position="686"/>
        <end position="700"/>
    </location>
</feature>
<keyword evidence="11" id="KW-0865">Zymogen</keyword>
<dbReference type="Pfam" id="PF01483">
    <property type="entry name" value="P_proprotein"/>
    <property type="match status" value="1"/>
</dbReference>
<dbReference type="GO" id="GO:0007323">
    <property type="term" value="P:peptide pheromone maturation"/>
    <property type="evidence" value="ECO:0007669"/>
    <property type="project" value="UniProtKB-ARBA"/>
</dbReference>
<feature type="signal peptide" evidence="17">
    <location>
        <begin position="1"/>
        <end position="19"/>
    </location>
</feature>
<dbReference type="Gene3D" id="2.60.120.260">
    <property type="entry name" value="Galactose-binding domain-like"/>
    <property type="match status" value="1"/>
</dbReference>
<evidence type="ECO:0000256" key="11">
    <source>
        <dbReference type="ARBA" id="ARBA00023145"/>
    </source>
</evidence>
<keyword evidence="9 16" id="KW-1133">Transmembrane helix</keyword>
<sequence length="833" mass="90946">MVRLLALGVISVALQLVFAAQPVPRNYNDRLYYTLHSPSGNHEAAEHTAQLLNARFEGKLGELDNHFLISVDRRSIQSRSEDDEYAHTLAAFQSLAQEHSLNKRSLNHISAISAIESQKPQRRLVKRIPIDTLAERQDPPVHENQSEEEAANAKPVTSWLEKPGAYLAMKSKLDIKDAGFDNQWHLVNREQYGNDINITGVWEQGITGKGVVVVLLDDGLDYESNDLKDNFFAEGSYDFNDHTPLPKPRLFDDNHGTRCAGEIAAVKNDVCGVGVAYDAKVAGVRILSAEISDADEAEALNYKFQENDIYSCSWGPPDNGEVVDAPKGVVYDAIVNGINKGRAGNGTIFVFASGNGGAFDDNCNFDGYTNSMYTITVGAVDRLGNHPYYAEKCAAQLVVTYSSGSNSRIYTTDVGKESCTDSHGGTSAAAPLAAGVFALVLSIRPELSWRDMQYLCVKTAVPISLDDDDWAHLPSGRMFNHQFGYGSLDAYRIVEEAKTHQKLRPQTYLEVPREPQHPQPIPDLTGHGHVDITKALTSTIPITADMVKAAGLSKLEHITINVDIEHERRGDLEILLESPHNVTSQVAARRRFDVSKDGFANWTFMTVKHWDEDPVGNWTLRIIDAFNPQETGKLIHWTLTLWGEIAVDMTGEPNHRPVAGALPTSTAQSSSETSATQSVEEISASPVATASQSDTTTGGTSPAAEPAQTPNADHIDAELETSPAVNGTNVPERIVSTGSTVAYIAVGSILILAAASIAYVAKRKAWAEKGYREPPMSNRTEGYEFDLFVDDEGSEEEEEEDDIDDGDSHAESPMLGRDKGKGKMVHQTGTDSP</sequence>
<evidence type="ECO:0000256" key="14">
    <source>
        <dbReference type="PROSITE-ProRule" id="PRU01240"/>
    </source>
</evidence>
<feature type="domain" description="P/Homo B" evidence="18">
    <location>
        <begin position="503"/>
        <end position="647"/>
    </location>
</feature>
<keyword evidence="4 16" id="KW-0812">Transmembrane</keyword>
<evidence type="ECO:0000313" key="19">
    <source>
        <dbReference type="EMBL" id="KAG2183448.1"/>
    </source>
</evidence>
<dbReference type="GO" id="GO:0004252">
    <property type="term" value="F:serine-type endopeptidase activity"/>
    <property type="evidence" value="ECO:0007669"/>
    <property type="project" value="UniProtKB-UniRule"/>
</dbReference>
<organism evidence="19 20">
    <name type="scientific">Mortierella isabellina</name>
    <name type="common">Filamentous fungus</name>
    <name type="synonym">Umbelopsis isabellina</name>
    <dbReference type="NCBI Taxonomy" id="91625"/>
    <lineage>
        <taxon>Eukaryota</taxon>
        <taxon>Fungi</taxon>
        <taxon>Fungi incertae sedis</taxon>
        <taxon>Mucoromycota</taxon>
        <taxon>Mucoromycotina</taxon>
        <taxon>Umbelopsidomycetes</taxon>
        <taxon>Umbelopsidales</taxon>
        <taxon>Umbelopsidaceae</taxon>
        <taxon>Umbelopsis</taxon>
    </lineage>
</organism>
<feature type="region of interest" description="Disordered" evidence="15">
    <location>
        <begin position="653"/>
        <end position="709"/>
    </location>
</feature>
<dbReference type="InterPro" id="IPR000209">
    <property type="entry name" value="Peptidase_S8/S53_dom"/>
</dbReference>
<dbReference type="FunFam" id="3.40.50.200:FF:000005">
    <property type="entry name" value="Proprotein convertase subtilisin/kexin type 7"/>
    <property type="match status" value="1"/>
</dbReference>
<dbReference type="CDD" id="cd04059">
    <property type="entry name" value="Peptidases_S8_Protein_convertases_Kexins_Furin-like"/>
    <property type="match status" value="1"/>
</dbReference>
<dbReference type="GO" id="GO:0000139">
    <property type="term" value="C:Golgi membrane"/>
    <property type="evidence" value="ECO:0007669"/>
    <property type="project" value="TreeGrafter"/>
</dbReference>
<evidence type="ECO:0000256" key="15">
    <source>
        <dbReference type="SAM" id="MobiDB-lite"/>
    </source>
</evidence>
<dbReference type="Pfam" id="PF00082">
    <property type="entry name" value="Peptidase_S8"/>
    <property type="match status" value="1"/>
</dbReference>
<dbReference type="PROSITE" id="PS51892">
    <property type="entry name" value="SUBTILASE"/>
    <property type="match status" value="1"/>
</dbReference>
<dbReference type="PRINTS" id="PR00723">
    <property type="entry name" value="SUBTILISIN"/>
</dbReference>
<keyword evidence="8" id="KW-0106">Calcium</keyword>
<dbReference type="EMBL" id="JAEPQZ010000003">
    <property type="protein sequence ID" value="KAG2183448.1"/>
    <property type="molecule type" value="Genomic_DNA"/>
</dbReference>
<feature type="compositionally biased region" description="Basic and acidic residues" evidence="15">
    <location>
        <begin position="134"/>
        <end position="145"/>
    </location>
</feature>
<evidence type="ECO:0000256" key="9">
    <source>
        <dbReference type="ARBA" id="ARBA00022989"/>
    </source>
</evidence>
<dbReference type="AlphaFoldDB" id="A0A8H7Q144"/>
<evidence type="ECO:0000256" key="3">
    <source>
        <dbReference type="ARBA" id="ARBA00022670"/>
    </source>
</evidence>
<comment type="similarity">
    <text evidence="2">Belongs to the peptidase S8 family. Furin subfamily.</text>
</comment>
<evidence type="ECO:0000256" key="8">
    <source>
        <dbReference type="ARBA" id="ARBA00022837"/>
    </source>
</evidence>
<keyword evidence="20" id="KW-1185">Reference proteome</keyword>
<feature type="transmembrane region" description="Helical" evidence="16">
    <location>
        <begin position="741"/>
        <end position="761"/>
    </location>
</feature>
<evidence type="ECO:0000256" key="2">
    <source>
        <dbReference type="ARBA" id="ARBA00005325"/>
    </source>
</evidence>
<feature type="active site" description="Charge relay system" evidence="13 14">
    <location>
        <position position="255"/>
    </location>
</feature>
<dbReference type="PANTHER" id="PTHR42884:SF14">
    <property type="entry name" value="NEUROENDOCRINE CONVERTASE 1"/>
    <property type="match status" value="1"/>
</dbReference>
<dbReference type="PROSITE" id="PS00137">
    <property type="entry name" value="SUBTILASE_HIS"/>
    <property type="match status" value="1"/>
</dbReference>
<dbReference type="SUPFAM" id="SSF49785">
    <property type="entry name" value="Galactose-binding domain-like"/>
    <property type="match status" value="1"/>
</dbReference>
<keyword evidence="3 14" id="KW-0645">Protease</keyword>
<feature type="region of interest" description="Disordered" evidence="15">
    <location>
        <begin position="787"/>
        <end position="833"/>
    </location>
</feature>
<dbReference type="SUPFAM" id="SSF52743">
    <property type="entry name" value="Subtilisin-like"/>
    <property type="match status" value="1"/>
</dbReference>
<evidence type="ECO:0000256" key="1">
    <source>
        <dbReference type="ARBA" id="ARBA00004370"/>
    </source>
</evidence>
<keyword evidence="7 14" id="KW-0720">Serine protease</keyword>
<dbReference type="InterPro" id="IPR008979">
    <property type="entry name" value="Galactose-bd-like_sf"/>
</dbReference>
<keyword evidence="5 17" id="KW-0732">Signal</keyword>
<dbReference type="InterPro" id="IPR022398">
    <property type="entry name" value="Peptidase_S8_His-AS"/>
</dbReference>
<evidence type="ECO:0000256" key="7">
    <source>
        <dbReference type="ARBA" id="ARBA00022825"/>
    </source>
</evidence>
<dbReference type="InterPro" id="IPR015500">
    <property type="entry name" value="Peptidase_S8_subtilisin-rel"/>
</dbReference>
<dbReference type="InterPro" id="IPR034182">
    <property type="entry name" value="Kexin/furin"/>
</dbReference>
<dbReference type="Gene3D" id="3.40.50.200">
    <property type="entry name" value="Peptidase S8/S53 domain"/>
    <property type="match status" value="1"/>
</dbReference>
<evidence type="ECO:0000256" key="16">
    <source>
        <dbReference type="SAM" id="Phobius"/>
    </source>
</evidence>
<keyword evidence="6 14" id="KW-0378">Hydrolase</keyword>
<feature type="chain" id="PRO_5034671947" description="P/Homo B domain-containing protein" evidence="17">
    <location>
        <begin position="20"/>
        <end position="833"/>
    </location>
</feature>
<name>A0A8H7Q144_MORIS</name>
<evidence type="ECO:0000256" key="17">
    <source>
        <dbReference type="SAM" id="SignalP"/>
    </source>
</evidence>
<dbReference type="InterPro" id="IPR036852">
    <property type="entry name" value="Peptidase_S8/S53_dom_sf"/>
</dbReference>
<gene>
    <name evidence="19" type="ORF">INT43_006454</name>
</gene>
<evidence type="ECO:0000256" key="13">
    <source>
        <dbReference type="PIRSR" id="PIRSR615500-1"/>
    </source>
</evidence>
<protein>
    <recommendedName>
        <fullName evidence="18">P/Homo B domain-containing protein</fullName>
    </recommendedName>
</protein>
<feature type="active site" description="Charge relay system" evidence="13 14">
    <location>
        <position position="217"/>
    </location>
</feature>
<evidence type="ECO:0000256" key="6">
    <source>
        <dbReference type="ARBA" id="ARBA00022801"/>
    </source>
</evidence>
<evidence type="ECO:0000256" key="12">
    <source>
        <dbReference type="ARBA" id="ARBA00023180"/>
    </source>
</evidence>
<evidence type="ECO:0000259" key="18">
    <source>
        <dbReference type="PROSITE" id="PS51829"/>
    </source>
</evidence>
<dbReference type="InterPro" id="IPR002884">
    <property type="entry name" value="P_dom"/>
</dbReference>
<dbReference type="FunFam" id="2.60.120.260:FF:000026">
    <property type="entry name" value="proprotein convertase subtilisin/kexin type 7"/>
    <property type="match status" value="1"/>
</dbReference>
<proteinExistence type="inferred from homology"/>
<feature type="compositionally biased region" description="Low complexity" evidence="15">
    <location>
        <begin position="664"/>
        <end position="678"/>
    </location>
</feature>
<dbReference type="PROSITE" id="PS51829">
    <property type="entry name" value="P_HOMO_B"/>
    <property type="match status" value="1"/>
</dbReference>
<reference evidence="19" key="1">
    <citation type="submission" date="2020-12" db="EMBL/GenBank/DDBJ databases">
        <title>Metabolic potential, ecology and presence of endohyphal bacteria is reflected in genomic diversity of Mucoromycotina.</title>
        <authorList>
            <person name="Muszewska A."/>
            <person name="Okrasinska A."/>
            <person name="Steczkiewicz K."/>
            <person name="Drgas O."/>
            <person name="Orlowska M."/>
            <person name="Perlinska-Lenart U."/>
            <person name="Aleksandrzak-Piekarczyk T."/>
            <person name="Szatraj K."/>
            <person name="Zielenkiewicz U."/>
            <person name="Pilsyk S."/>
            <person name="Malc E."/>
            <person name="Mieczkowski P."/>
            <person name="Kruszewska J.S."/>
            <person name="Biernat P."/>
            <person name="Pawlowska J."/>
        </authorList>
    </citation>
    <scope>NUCLEOTIDE SEQUENCE</scope>
    <source>
        <strain evidence="19">WA0000067209</strain>
    </source>
</reference>
<feature type="region of interest" description="Disordered" evidence="15">
    <location>
        <begin position="134"/>
        <end position="155"/>
    </location>
</feature>
<evidence type="ECO:0000256" key="10">
    <source>
        <dbReference type="ARBA" id="ARBA00023136"/>
    </source>
</evidence>
<dbReference type="PROSITE" id="PS00138">
    <property type="entry name" value="SUBTILASE_SER"/>
    <property type="match status" value="1"/>
</dbReference>
<dbReference type="OrthoDB" id="300641at2759"/>